<dbReference type="EMBL" id="CP163441">
    <property type="protein sequence ID" value="XDQ47711.1"/>
    <property type="molecule type" value="Genomic_DNA"/>
</dbReference>
<dbReference type="RefSeq" id="WP_369226598.1">
    <property type="nucleotide sequence ID" value="NZ_CP163441.1"/>
</dbReference>
<protein>
    <recommendedName>
        <fullName evidence="4">Fasciclin domain-containing protein</fullName>
    </recommendedName>
</protein>
<name>A0AB39QZP9_9ACTN</name>
<evidence type="ECO:0000313" key="3">
    <source>
        <dbReference type="EMBL" id="XDQ47711.1"/>
    </source>
</evidence>
<feature type="compositionally biased region" description="Low complexity" evidence="1">
    <location>
        <begin position="20"/>
        <end position="29"/>
    </location>
</feature>
<organism evidence="3">
    <name type="scientific">Streptomyces sp. R39</name>
    <dbReference type="NCBI Taxonomy" id="3238631"/>
    <lineage>
        <taxon>Bacteria</taxon>
        <taxon>Bacillati</taxon>
        <taxon>Actinomycetota</taxon>
        <taxon>Actinomycetes</taxon>
        <taxon>Kitasatosporales</taxon>
        <taxon>Streptomycetaceae</taxon>
        <taxon>Streptomyces</taxon>
    </lineage>
</organism>
<feature type="signal peptide" evidence="2">
    <location>
        <begin position="1"/>
        <end position="19"/>
    </location>
</feature>
<proteinExistence type="predicted"/>
<dbReference type="PROSITE" id="PS51257">
    <property type="entry name" value="PROKAR_LIPOPROTEIN"/>
    <property type="match status" value="1"/>
</dbReference>
<sequence>MRKTLTLAAAATVLTASLAGCSSSDSRSSNGAPADAASPKVTAAQAKPLTAQIAFAKLSAAVSTTKLSGTPGPT</sequence>
<feature type="chain" id="PRO_5044231440" description="Fasciclin domain-containing protein" evidence="2">
    <location>
        <begin position="20"/>
        <end position="74"/>
    </location>
</feature>
<dbReference type="AlphaFoldDB" id="A0AB39QZP9"/>
<evidence type="ECO:0008006" key="4">
    <source>
        <dbReference type="Google" id="ProtNLM"/>
    </source>
</evidence>
<evidence type="ECO:0000256" key="1">
    <source>
        <dbReference type="SAM" id="MobiDB-lite"/>
    </source>
</evidence>
<reference evidence="3" key="1">
    <citation type="submission" date="2024-07" db="EMBL/GenBank/DDBJ databases">
        <authorList>
            <person name="Yu S.T."/>
        </authorList>
    </citation>
    <scope>NUCLEOTIDE SEQUENCE</scope>
    <source>
        <strain evidence="3">R39</strain>
    </source>
</reference>
<gene>
    <name evidence="3" type="ORF">AB5J52_38560</name>
</gene>
<keyword evidence="2" id="KW-0732">Signal</keyword>
<feature type="region of interest" description="Disordered" evidence="1">
    <location>
        <begin position="20"/>
        <end position="43"/>
    </location>
</feature>
<evidence type="ECO:0000256" key="2">
    <source>
        <dbReference type="SAM" id="SignalP"/>
    </source>
</evidence>
<accession>A0AB39QZP9</accession>